<comment type="caution">
    <text evidence="12">The sequence shown here is derived from an EMBL/GenBank/DDBJ whole genome shotgun (WGS) entry which is preliminary data.</text>
</comment>
<organism evidence="12 13">
    <name type="scientific">Microcella pacifica</name>
    <dbReference type="NCBI Taxonomy" id="2591847"/>
    <lineage>
        <taxon>Bacteria</taxon>
        <taxon>Bacillati</taxon>
        <taxon>Actinomycetota</taxon>
        <taxon>Actinomycetes</taxon>
        <taxon>Micrococcales</taxon>
        <taxon>Microbacteriaceae</taxon>
        <taxon>Microcella</taxon>
    </lineage>
</organism>
<evidence type="ECO:0000256" key="9">
    <source>
        <dbReference type="ARBA" id="ARBA00023136"/>
    </source>
</evidence>
<evidence type="ECO:0000256" key="3">
    <source>
        <dbReference type="ARBA" id="ARBA00022543"/>
    </source>
</evidence>
<keyword evidence="4" id="KW-0716">Sensory transduction</keyword>
<dbReference type="Pfam" id="PF01036">
    <property type="entry name" value="Bac_rhodopsin"/>
    <property type="match status" value="1"/>
</dbReference>
<comment type="similarity">
    <text evidence="2">Belongs to the archaeal/bacterial/fungal opsin family.</text>
</comment>
<keyword evidence="5 11" id="KW-0812">Transmembrane</keyword>
<dbReference type="RefSeq" id="WP_152584147.1">
    <property type="nucleotide sequence ID" value="NZ_JAVJPO010000015.1"/>
</dbReference>
<evidence type="ECO:0000256" key="11">
    <source>
        <dbReference type="SAM" id="Phobius"/>
    </source>
</evidence>
<protein>
    <submittedName>
        <fullName evidence="12">Bacteriorhodopsin</fullName>
    </submittedName>
</protein>
<evidence type="ECO:0000256" key="5">
    <source>
        <dbReference type="ARBA" id="ARBA00022692"/>
    </source>
</evidence>
<name>A0A9E5JQF7_9MICO</name>
<dbReference type="SUPFAM" id="SSF81321">
    <property type="entry name" value="Family A G protein-coupled receptor-like"/>
    <property type="match status" value="1"/>
</dbReference>
<keyword evidence="10" id="KW-0675">Receptor</keyword>
<keyword evidence="13" id="KW-1185">Reference proteome</keyword>
<feature type="transmembrane region" description="Helical" evidence="11">
    <location>
        <begin position="169"/>
        <end position="187"/>
    </location>
</feature>
<dbReference type="PROSITE" id="PS00950">
    <property type="entry name" value="BACTERIAL_OPSIN_1"/>
    <property type="match status" value="1"/>
</dbReference>
<evidence type="ECO:0000256" key="1">
    <source>
        <dbReference type="ARBA" id="ARBA00004141"/>
    </source>
</evidence>
<dbReference type="SMART" id="SM01021">
    <property type="entry name" value="Bac_rhodopsin"/>
    <property type="match status" value="1"/>
</dbReference>
<feature type="transmembrane region" description="Helical" evidence="11">
    <location>
        <begin position="6"/>
        <end position="26"/>
    </location>
</feature>
<keyword evidence="3" id="KW-0600">Photoreceptor protein</keyword>
<accession>A0A9E5JQF7</accession>
<dbReference type="GO" id="GO:0005216">
    <property type="term" value="F:monoatomic ion channel activity"/>
    <property type="evidence" value="ECO:0007669"/>
    <property type="project" value="InterPro"/>
</dbReference>
<evidence type="ECO:0000256" key="6">
    <source>
        <dbReference type="ARBA" id="ARBA00022925"/>
    </source>
</evidence>
<dbReference type="PANTHER" id="PTHR28286">
    <property type="match status" value="1"/>
</dbReference>
<reference evidence="12 13" key="1">
    <citation type="submission" date="2020-03" db="EMBL/GenBank/DDBJ databases">
        <title>Chryseoglobus sp. isolated from a deep-sea seamount.</title>
        <authorList>
            <person name="Zhang D.-C."/>
        </authorList>
    </citation>
    <scope>NUCLEOTIDE SEQUENCE [LARGE SCALE GENOMIC DNA]</scope>
    <source>
        <strain evidence="12 13">KN1116</strain>
    </source>
</reference>
<feature type="transmembrane region" description="Helical" evidence="11">
    <location>
        <begin position="108"/>
        <end position="125"/>
    </location>
</feature>
<evidence type="ECO:0000256" key="10">
    <source>
        <dbReference type="ARBA" id="ARBA00023170"/>
    </source>
</evidence>
<evidence type="ECO:0000256" key="7">
    <source>
        <dbReference type="ARBA" id="ARBA00022989"/>
    </source>
</evidence>
<evidence type="ECO:0000256" key="4">
    <source>
        <dbReference type="ARBA" id="ARBA00022606"/>
    </source>
</evidence>
<comment type="subcellular location">
    <subcellularLocation>
        <location evidence="1">Membrane</location>
        <topology evidence="1">Multi-pass membrane protein</topology>
    </subcellularLocation>
</comment>
<keyword evidence="9 11" id="KW-0472">Membrane</keyword>
<evidence type="ECO:0000256" key="8">
    <source>
        <dbReference type="ARBA" id="ARBA00022991"/>
    </source>
</evidence>
<keyword evidence="6" id="KW-0681">Retinal protein</keyword>
<keyword evidence="7 11" id="KW-1133">Transmembrane helix</keyword>
<gene>
    <name evidence="12" type="ORF">FK219_011965</name>
</gene>
<evidence type="ECO:0000256" key="2">
    <source>
        <dbReference type="ARBA" id="ARBA00008130"/>
    </source>
</evidence>
<feature type="transmembrane region" description="Helical" evidence="11">
    <location>
        <begin position="137"/>
        <end position="157"/>
    </location>
</feature>
<dbReference type="PANTHER" id="PTHR28286:SF2">
    <property type="entry name" value="BACTERIORHODOPSIN _OPSIN, NOPA (EUROFUNG)"/>
    <property type="match status" value="1"/>
</dbReference>
<dbReference type="Gene3D" id="1.20.1070.10">
    <property type="entry name" value="Rhodopsin 7-helix transmembrane proteins"/>
    <property type="match status" value="1"/>
</dbReference>
<feature type="transmembrane region" description="Helical" evidence="11">
    <location>
        <begin position="38"/>
        <end position="56"/>
    </location>
</feature>
<dbReference type="InterPro" id="IPR018229">
    <property type="entry name" value="Rhodopsin_retinal_BS"/>
</dbReference>
<dbReference type="GO" id="GO:0007602">
    <property type="term" value="P:phototransduction"/>
    <property type="evidence" value="ECO:0007669"/>
    <property type="project" value="UniProtKB-KW"/>
</dbReference>
<dbReference type="EMBL" id="VIKT02000026">
    <property type="protein sequence ID" value="NHF63939.1"/>
    <property type="molecule type" value="Genomic_DNA"/>
</dbReference>
<dbReference type="InterPro" id="IPR001425">
    <property type="entry name" value="Arc/bac/fun_rhodopsins"/>
</dbReference>
<dbReference type="Proteomes" id="UP000818266">
    <property type="component" value="Unassembled WGS sequence"/>
</dbReference>
<dbReference type="AlphaFoldDB" id="A0A9E5JQF7"/>
<dbReference type="PRINTS" id="PR00251">
    <property type="entry name" value="BACTRLOPSIN"/>
</dbReference>
<dbReference type="GO" id="GO:0016020">
    <property type="term" value="C:membrane"/>
    <property type="evidence" value="ECO:0007669"/>
    <property type="project" value="UniProtKB-SubCell"/>
</dbReference>
<proteinExistence type="inferred from homology"/>
<keyword evidence="8" id="KW-0157">Chromophore</keyword>
<evidence type="ECO:0000313" key="12">
    <source>
        <dbReference type="EMBL" id="NHF63939.1"/>
    </source>
</evidence>
<evidence type="ECO:0000313" key="13">
    <source>
        <dbReference type="Proteomes" id="UP000818266"/>
    </source>
</evidence>
<dbReference type="OrthoDB" id="30586at2"/>
<feature type="transmembrane region" description="Helical" evidence="11">
    <location>
        <begin position="193"/>
        <end position="215"/>
    </location>
</feature>
<feature type="transmembrane region" description="Helical" evidence="11">
    <location>
        <begin position="83"/>
        <end position="101"/>
    </location>
</feature>
<sequence length="248" mass="26786">MDIHIVQAFFMLGFVAMAAGALWFYLERNDLKPELRSVATYAAVIAFIAAIMYYVMKDVVLFPGGKATPADIEATLPLRYIDWLLTTPLLLVEFALIVAIAGALKKGLLTKLIIADIAMIVFGYLGEVGEPGSAGNYIFFILSVLAWLYIVYVVFTLNVSTGPAHVKRAVMIMKWFVIVGWSIYPIGTATQEFIEVSGGDAVLAIGIAAIIYVIADVLNKVGFGIVAVRAAKQSSIEESAGVKKVQGV</sequence>
<dbReference type="GO" id="GO:0009881">
    <property type="term" value="F:photoreceptor activity"/>
    <property type="evidence" value="ECO:0007669"/>
    <property type="project" value="UniProtKB-KW"/>
</dbReference>